<feature type="domain" description="HicB-like antitoxin of toxin-antitoxin system" evidence="1">
    <location>
        <begin position="5"/>
        <end position="56"/>
    </location>
</feature>
<protein>
    <recommendedName>
        <fullName evidence="1">HicB-like antitoxin of toxin-antitoxin system domain-containing protein</fullName>
    </recommendedName>
</protein>
<organism evidence="2 3">
    <name type="scientific">Candidatus Magnetominusculus xianensis</name>
    <dbReference type="NCBI Taxonomy" id="1748249"/>
    <lineage>
        <taxon>Bacteria</taxon>
        <taxon>Pseudomonadati</taxon>
        <taxon>Nitrospirota</taxon>
        <taxon>Nitrospiria</taxon>
        <taxon>Nitrospirales</taxon>
        <taxon>Nitrospiraceae</taxon>
        <taxon>Candidatus Magnetominusculus</taxon>
    </lineage>
</organism>
<dbReference type="InterPro" id="IPR031807">
    <property type="entry name" value="HicB-like"/>
</dbReference>
<dbReference type="PANTHER" id="PTHR34504">
    <property type="entry name" value="ANTITOXIN HICB"/>
    <property type="match status" value="1"/>
</dbReference>
<dbReference type="Pfam" id="PF15919">
    <property type="entry name" value="HicB_lk_antitox"/>
    <property type="match status" value="1"/>
</dbReference>
<reference evidence="2 3" key="1">
    <citation type="submission" date="2015-11" db="EMBL/GenBank/DDBJ databases">
        <authorList>
            <person name="Lin W."/>
        </authorList>
    </citation>
    <scope>NUCLEOTIDE SEQUENCE [LARGE SCALE GENOMIC DNA]</scope>
    <source>
        <strain evidence="2 3">HCH-1</strain>
    </source>
</reference>
<comment type="caution">
    <text evidence="2">The sequence shown here is derived from an EMBL/GenBank/DDBJ whole genome shotgun (WGS) entry which is preliminary data.</text>
</comment>
<dbReference type="EMBL" id="LNQR01000057">
    <property type="protein sequence ID" value="KWT86049.1"/>
    <property type="molecule type" value="Genomic_DNA"/>
</dbReference>
<gene>
    <name evidence="2" type="ORF">ASN18_1536</name>
</gene>
<dbReference type="Gene3D" id="3.30.160.250">
    <property type="match status" value="1"/>
</dbReference>
<keyword evidence="3" id="KW-1185">Reference proteome</keyword>
<sequence length="70" mass="8100">MEFSVIINKSEYGYDAHCPMLRGCHSQGETLEETQENIKDAIMTYLEMIEEELKGNPVYKVDVDMINAFH</sequence>
<evidence type="ECO:0000313" key="3">
    <source>
        <dbReference type="Proteomes" id="UP000060487"/>
    </source>
</evidence>
<dbReference type="RefSeq" id="WP_085052159.1">
    <property type="nucleotide sequence ID" value="NZ_LNQR01000057.1"/>
</dbReference>
<dbReference type="SUPFAM" id="SSF143100">
    <property type="entry name" value="TTHA1013/TTHA0281-like"/>
    <property type="match status" value="1"/>
</dbReference>
<dbReference type="InterPro" id="IPR051404">
    <property type="entry name" value="TA_system_antitoxin"/>
</dbReference>
<name>A0ABR5SFI7_9BACT</name>
<dbReference type="InterPro" id="IPR035069">
    <property type="entry name" value="TTHA1013/TTHA0281-like"/>
</dbReference>
<evidence type="ECO:0000313" key="2">
    <source>
        <dbReference type="EMBL" id="KWT86049.1"/>
    </source>
</evidence>
<accession>A0ABR5SFI7</accession>
<dbReference type="PANTHER" id="PTHR34504:SF4">
    <property type="entry name" value="ANTITOXIN HICB"/>
    <property type="match status" value="1"/>
</dbReference>
<proteinExistence type="predicted"/>
<dbReference type="Proteomes" id="UP000060487">
    <property type="component" value="Unassembled WGS sequence"/>
</dbReference>
<evidence type="ECO:0000259" key="1">
    <source>
        <dbReference type="Pfam" id="PF15919"/>
    </source>
</evidence>